<gene>
    <name evidence="2" type="ORF">DPMN_039258</name>
</gene>
<evidence type="ECO:0000313" key="3">
    <source>
        <dbReference type="Proteomes" id="UP000828390"/>
    </source>
</evidence>
<protein>
    <submittedName>
        <fullName evidence="2">Uncharacterized protein</fullName>
    </submittedName>
</protein>
<comment type="caution">
    <text evidence="2">The sequence shown here is derived from an EMBL/GenBank/DDBJ whole genome shotgun (WGS) entry which is preliminary data.</text>
</comment>
<keyword evidence="3" id="KW-1185">Reference proteome</keyword>
<evidence type="ECO:0000256" key="1">
    <source>
        <dbReference type="SAM" id="MobiDB-lite"/>
    </source>
</evidence>
<feature type="compositionally biased region" description="Basic and acidic residues" evidence="1">
    <location>
        <begin position="56"/>
        <end position="68"/>
    </location>
</feature>
<organism evidence="2 3">
    <name type="scientific">Dreissena polymorpha</name>
    <name type="common">Zebra mussel</name>
    <name type="synonym">Mytilus polymorpha</name>
    <dbReference type="NCBI Taxonomy" id="45954"/>
    <lineage>
        <taxon>Eukaryota</taxon>
        <taxon>Metazoa</taxon>
        <taxon>Spiralia</taxon>
        <taxon>Lophotrochozoa</taxon>
        <taxon>Mollusca</taxon>
        <taxon>Bivalvia</taxon>
        <taxon>Autobranchia</taxon>
        <taxon>Heteroconchia</taxon>
        <taxon>Euheterodonta</taxon>
        <taxon>Imparidentia</taxon>
        <taxon>Neoheterodontei</taxon>
        <taxon>Myida</taxon>
        <taxon>Dreissenoidea</taxon>
        <taxon>Dreissenidae</taxon>
        <taxon>Dreissena</taxon>
    </lineage>
</organism>
<reference evidence="2" key="1">
    <citation type="journal article" date="2019" name="bioRxiv">
        <title>The Genome of the Zebra Mussel, Dreissena polymorpha: A Resource for Invasive Species Research.</title>
        <authorList>
            <person name="McCartney M.A."/>
            <person name="Auch B."/>
            <person name="Kono T."/>
            <person name="Mallez S."/>
            <person name="Zhang Y."/>
            <person name="Obille A."/>
            <person name="Becker A."/>
            <person name="Abrahante J.E."/>
            <person name="Garbe J."/>
            <person name="Badalamenti J.P."/>
            <person name="Herman A."/>
            <person name="Mangelson H."/>
            <person name="Liachko I."/>
            <person name="Sullivan S."/>
            <person name="Sone E.D."/>
            <person name="Koren S."/>
            <person name="Silverstein K.A.T."/>
            <person name="Beckman K.B."/>
            <person name="Gohl D.M."/>
        </authorList>
    </citation>
    <scope>NUCLEOTIDE SEQUENCE</scope>
    <source>
        <strain evidence="2">Duluth1</strain>
        <tissue evidence="2">Whole animal</tissue>
    </source>
</reference>
<proteinExistence type="predicted"/>
<dbReference type="EMBL" id="JAIWYP010000002">
    <property type="protein sequence ID" value="KAH3875979.1"/>
    <property type="molecule type" value="Genomic_DNA"/>
</dbReference>
<accession>A0A9D4MHV5</accession>
<feature type="region of interest" description="Disordered" evidence="1">
    <location>
        <begin position="48"/>
        <end position="84"/>
    </location>
</feature>
<dbReference type="AlphaFoldDB" id="A0A9D4MHV5"/>
<sequence length="84" mass="9263">MSRDIEQLARVVGLFQNRLVSTETSVVTGDRHVLPDINDRALSRQAFDSSVSDTAQGHERSILDEHGRPAGRLIKGQRLGQVTP</sequence>
<dbReference type="Proteomes" id="UP000828390">
    <property type="component" value="Unassembled WGS sequence"/>
</dbReference>
<reference evidence="2" key="2">
    <citation type="submission" date="2020-11" db="EMBL/GenBank/DDBJ databases">
        <authorList>
            <person name="McCartney M.A."/>
            <person name="Auch B."/>
            <person name="Kono T."/>
            <person name="Mallez S."/>
            <person name="Becker A."/>
            <person name="Gohl D.M."/>
            <person name="Silverstein K.A.T."/>
            <person name="Koren S."/>
            <person name="Bechman K.B."/>
            <person name="Herman A."/>
            <person name="Abrahante J.E."/>
            <person name="Garbe J."/>
        </authorList>
    </citation>
    <scope>NUCLEOTIDE SEQUENCE</scope>
    <source>
        <strain evidence="2">Duluth1</strain>
        <tissue evidence="2">Whole animal</tissue>
    </source>
</reference>
<evidence type="ECO:0000313" key="2">
    <source>
        <dbReference type="EMBL" id="KAH3875979.1"/>
    </source>
</evidence>
<name>A0A9D4MHV5_DREPO</name>